<dbReference type="Gene3D" id="1.20.120.450">
    <property type="entry name" value="dinb family like domain"/>
    <property type="match status" value="1"/>
</dbReference>
<evidence type="ECO:0000313" key="3">
    <source>
        <dbReference type="Proteomes" id="UP001165368"/>
    </source>
</evidence>
<dbReference type="InterPro" id="IPR034660">
    <property type="entry name" value="DinB/YfiT-like"/>
</dbReference>
<feature type="domain" description="DinB-like" evidence="1">
    <location>
        <begin position="51"/>
        <end position="167"/>
    </location>
</feature>
<reference evidence="2" key="1">
    <citation type="submission" date="2022-01" db="EMBL/GenBank/DDBJ databases">
        <authorList>
            <person name="Jo J.-H."/>
            <person name="Im W.-T."/>
        </authorList>
    </citation>
    <scope>NUCLEOTIDE SEQUENCE</scope>
    <source>
        <strain evidence="2">I2-34</strain>
    </source>
</reference>
<comment type="caution">
    <text evidence="2">The sequence shown here is derived from an EMBL/GenBank/DDBJ whole genome shotgun (WGS) entry which is preliminary data.</text>
</comment>
<protein>
    <submittedName>
        <fullName evidence="2">DinB family protein</fullName>
    </submittedName>
</protein>
<organism evidence="2 3">
    <name type="scientific">Arthrobacter hankyongi</name>
    <dbReference type="NCBI Taxonomy" id="2904801"/>
    <lineage>
        <taxon>Bacteria</taxon>
        <taxon>Bacillati</taxon>
        <taxon>Actinomycetota</taxon>
        <taxon>Actinomycetes</taxon>
        <taxon>Micrococcales</taxon>
        <taxon>Micrococcaceae</taxon>
        <taxon>Arthrobacter</taxon>
    </lineage>
</organism>
<dbReference type="EMBL" id="JAKLTQ010000021">
    <property type="protein sequence ID" value="MCG2624183.1"/>
    <property type="molecule type" value="Genomic_DNA"/>
</dbReference>
<dbReference type="Pfam" id="PF12867">
    <property type="entry name" value="DinB_2"/>
    <property type="match status" value="1"/>
</dbReference>
<evidence type="ECO:0000313" key="2">
    <source>
        <dbReference type="EMBL" id="MCG2624183.1"/>
    </source>
</evidence>
<keyword evidence="3" id="KW-1185">Reference proteome</keyword>
<dbReference type="InterPro" id="IPR024775">
    <property type="entry name" value="DinB-like"/>
</dbReference>
<dbReference type="RefSeq" id="WP_237825794.1">
    <property type="nucleotide sequence ID" value="NZ_JAKLTQ010000021.1"/>
</dbReference>
<sequence length="172" mass="18561">MGIIPETKDWLWVTGRSCPDCGFDPAGVTPATVGPALRAAVPRWQQVLARPQARERPDDATWSALEYACHVRDVCDLFRTRLGLMLEQDNPGFSDWDADAAAVQGRYGEQDPAVVAGQFGAAATAAAAAFETVAPGQWQRPGLRGNGTTFTVTTLGSYFLHEVVHHMYDVGA</sequence>
<accession>A0ABS9LCD6</accession>
<dbReference type="SUPFAM" id="SSF109854">
    <property type="entry name" value="DinB/YfiT-like putative metalloenzymes"/>
    <property type="match status" value="1"/>
</dbReference>
<gene>
    <name evidence="2" type="ORF">LVY72_20040</name>
</gene>
<name>A0ABS9LCD6_9MICC</name>
<proteinExistence type="predicted"/>
<dbReference type="Proteomes" id="UP001165368">
    <property type="component" value="Unassembled WGS sequence"/>
</dbReference>
<evidence type="ECO:0000259" key="1">
    <source>
        <dbReference type="Pfam" id="PF12867"/>
    </source>
</evidence>